<dbReference type="SUPFAM" id="SSF53597">
    <property type="entry name" value="Dihydrofolate reductase-like"/>
    <property type="match status" value="1"/>
</dbReference>
<dbReference type="PROSITE" id="PS00075">
    <property type="entry name" value="DHFR_1"/>
    <property type="match status" value="1"/>
</dbReference>
<protein>
    <recommendedName>
        <fullName evidence="3 8">Dihydrofolate reductase</fullName>
        <ecNumber evidence="3 8">1.5.1.3</ecNumber>
    </recommendedName>
</protein>
<dbReference type="GO" id="GO:0046452">
    <property type="term" value="P:dihydrofolate metabolic process"/>
    <property type="evidence" value="ECO:0007669"/>
    <property type="project" value="TreeGrafter"/>
</dbReference>
<dbReference type="PIRSF" id="PIRSF000194">
    <property type="entry name" value="DHFR"/>
    <property type="match status" value="1"/>
</dbReference>
<evidence type="ECO:0000256" key="5">
    <source>
        <dbReference type="ARBA" id="ARBA00022857"/>
    </source>
</evidence>
<keyword evidence="6 8" id="KW-0560">Oxidoreductase</keyword>
<dbReference type="EMBL" id="AP014854">
    <property type="protein sequence ID" value="BAR99220.1"/>
    <property type="molecule type" value="Genomic_DNA"/>
</dbReference>
<dbReference type="RefSeq" id="WP_055038340.1">
    <property type="nucleotide sequence ID" value="NZ_AP014854.2"/>
</dbReference>
<dbReference type="EC" id="1.5.1.3" evidence="3 8"/>
<dbReference type="InterPro" id="IPR001796">
    <property type="entry name" value="DHFR_dom"/>
</dbReference>
<dbReference type="GO" id="GO:0050661">
    <property type="term" value="F:NADP binding"/>
    <property type="evidence" value="ECO:0007669"/>
    <property type="project" value="InterPro"/>
</dbReference>
<evidence type="ECO:0000256" key="1">
    <source>
        <dbReference type="ARBA" id="ARBA00004903"/>
    </source>
</evidence>
<reference evidence="11" key="1">
    <citation type="journal article" date="2015" name="Genome Announc.">
        <title>Complete Genome Sequence of the Bacteriochlorophyll b-Producing Photosynthetic Bacterium Blastochloris viridis.</title>
        <authorList>
            <person name="Tsukatani Y."/>
            <person name="Hirose Y."/>
            <person name="Harada J."/>
            <person name="Misawa N."/>
            <person name="Mori K."/>
            <person name="Inoue K."/>
            <person name="Tamiaki H."/>
        </authorList>
    </citation>
    <scope>NUCLEOTIDE SEQUENCE [LARGE SCALE GENOMIC DNA]</scope>
    <source>
        <strain evidence="11">DSM 133</strain>
    </source>
</reference>
<comment type="function">
    <text evidence="7 8">Key enzyme in folate metabolism. Catalyzes an essential reaction for de novo glycine and purine synthesis, and for DNA precursor synthesis.</text>
</comment>
<dbReference type="KEGG" id="bvr:BVIR_3050"/>
<evidence type="ECO:0000256" key="2">
    <source>
        <dbReference type="ARBA" id="ARBA00009539"/>
    </source>
</evidence>
<comment type="pathway">
    <text evidence="1 8">Cofactor biosynthesis; tetrahydrofolate biosynthesis; 5,6,7,8-tetrahydrofolate from 7,8-dihydrofolate: step 1/1.</text>
</comment>
<evidence type="ECO:0000256" key="4">
    <source>
        <dbReference type="ARBA" id="ARBA00022563"/>
    </source>
</evidence>
<sequence>MTATDPIAPEARPAIAFVVARTPQGVIGCDNRLPWRLRSDLKRFRALTLHHAVIMGRKTFESIGKPLPKRENIVVSRASSLGVDGVTVCPDIATALRHADAWSLANGRDRVFVIGGEALFTALQDAVDCVHLTEVEADIPGDVFFRMAFPPAEWRASVPERVARSEDDEFGSVYRRFDRIEPRRRTQGAAA</sequence>
<dbReference type="PANTHER" id="PTHR48069">
    <property type="entry name" value="DIHYDROFOLATE REDUCTASE"/>
    <property type="match status" value="1"/>
</dbReference>
<comment type="catalytic activity">
    <reaction evidence="8">
        <text>(6S)-5,6,7,8-tetrahydrofolate + NADP(+) = 7,8-dihydrofolate + NADPH + H(+)</text>
        <dbReference type="Rhea" id="RHEA:15009"/>
        <dbReference type="ChEBI" id="CHEBI:15378"/>
        <dbReference type="ChEBI" id="CHEBI:57451"/>
        <dbReference type="ChEBI" id="CHEBI:57453"/>
        <dbReference type="ChEBI" id="CHEBI:57783"/>
        <dbReference type="ChEBI" id="CHEBI:58349"/>
        <dbReference type="EC" id="1.5.1.3"/>
    </reaction>
</comment>
<proteinExistence type="inferred from homology"/>
<keyword evidence="4 8" id="KW-0554">One-carbon metabolism</keyword>
<evidence type="ECO:0000256" key="8">
    <source>
        <dbReference type="PIRNR" id="PIRNR000194"/>
    </source>
</evidence>
<evidence type="ECO:0000256" key="9">
    <source>
        <dbReference type="RuleBase" id="RU004474"/>
    </source>
</evidence>
<evidence type="ECO:0000259" key="10">
    <source>
        <dbReference type="PROSITE" id="PS51330"/>
    </source>
</evidence>
<dbReference type="GO" id="GO:0046654">
    <property type="term" value="P:tetrahydrofolate biosynthetic process"/>
    <property type="evidence" value="ECO:0007669"/>
    <property type="project" value="UniProtKB-UniPathway"/>
</dbReference>
<dbReference type="Gene3D" id="3.40.430.10">
    <property type="entry name" value="Dihydrofolate Reductase, subunit A"/>
    <property type="match status" value="1"/>
</dbReference>
<dbReference type="InterPro" id="IPR012259">
    <property type="entry name" value="DHFR"/>
</dbReference>
<accession>A0A182D157</accession>
<evidence type="ECO:0000256" key="3">
    <source>
        <dbReference type="ARBA" id="ARBA00012856"/>
    </source>
</evidence>
<dbReference type="AlphaFoldDB" id="A0A182D157"/>
<dbReference type="GO" id="GO:0005829">
    <property type="term" value="C:cytosol"/>
    <property type="evidence" value="ECO:0007669"/>
    <property type="project" value="TreeGrafter"/>
</dbReference>
<keyword evidence="5 8" id="KW-0521">NADP</keyword>
<evidence type="ECO:0000256" key="7">
    <source>
        <dbReference type="ARBA" id="ARBA00025067"/>
    </source>
</evidence>
<dbReference type="InterPro" id="IPR017925">
    <property type="entry name" value="DHFR_CS"/>
</dbReference>
<dbReference type="CDD" id="cd00209">
    <property type="entry name" value="DHFR"/>
    <property type="match status" value="1"/>
</dbReference>
<dbReference type="InterPro" id="IPR024072">
    <property type="entry name" value="DHFR-like_dom_sf"/>
</dbReference>
<dbReference type="GO" id="GO:0006730">
    <property type="term" value="P:one-carbon metabolic process"/>
    <property type="evidence" value="ECO:0007669"/>
    <property type="project" value="UniProtKB-KW"/>
</dbReference>
<dbReference type="PANTHER" id="PTHR48069:SF3">
    <property type="entry name" value="DIHYDROFOLATE REDUCTASE"/>
    <property type="match status" value="1"/>
</dbReference>
<feature type="domain" description="DHFR" evidence="10">
    <location>
        <begin position="14"/>
        <end position="191"/>
    </location>
</feature>
<comment type="similarity">
    <text evidence="2 8 9">Belongs to the dihydrofolate reductase family.</text>
</comment>
<dbReference type="UniPathway" id="UPA00077">
    <property type="reaction ID" value="UER00158"/>
</dbReference>
<dbReference type="OrthoDB" id="9804315at2"/>
<dbReference type="PRINTS" id="PR00070">
    <property type="entry name" value="DHFR"/>
</dbReference>
<dbReference type="PATRIC" id="fig|1079.6.peg.3204"/>
<evidence type="ECO:0000256" key="6">
    <source>
        <dbReference type="ARBA" id="ARBA00023002"/>
    </source>
</evidence>
<dbReference type="GO" id="GO:0046655">
    <property type="term" value="P:folic acid metabolic process"/>
    <property type="evidence" value="ECO:0007669"/>
    <property type="project" value="TreeGrafter"/>
</dbReference>
<dbReference type="Pfam" id="PF00186">
    <property type="entry name" value="DHFR_1"/>
    <property type="match status" value="1"/>
</dbReference>
<gene>
    <name evidence="11" type="ORF">BV133_1627</name>
</gene>
<evidence type="ECO:0000313" key="11">
    <source>
        <dbReference type="EMBL" id="BAR99220.1"/>
    </source>
</evidence>
<dbReference type="PROSITE" id="PS51330">
    <property type="entry name" value="DHFR_2"/>
    <property type="match status" value="1"/>
</dbReference>
<dbReference type="GO" id="GO:0004146">
    <property type="term" value="F:dihydrofolate reductase activity"/>
    <property type="evidence" value="ECO:0007669"/>
    <property type="project" value="UniProtKB-EC"/>
</dbReference>
<name>A0A182D157_BLAVI</name>
<organism evidence="11">
    <name type="scientific">Blastochloris viridis</name>
    <name type="common">Rhodopseudomonas viridis</name>
    <dbReference type="NCBI Taxonomy" id="1079"/>
    <lineage>
        <taxon>Bacteria</taxon>
        <taxon>Pseudomonadati</taxon>
        <taxon>Pseudomonadota</taxon>
        <taxon>Alphaproteobacteria</taxon>
        <taxon>Hyphomicrobiales</taxon>
        <taxon>Blastochloridaceae</taxon>
        <taxon>Blastochloris</taxon>
    </lineage>
</organism>